<evidence type="ECO:0000313" key="2">
    <source>
        <dbReference type="EMBL" id="EKX37455.1"/>
    </source>
</evidence>
<name>L1INR3_GUITC</name>
<dbReference type="AlphaFoldDB" id="L1INR3"/>
<accession>L1INR3</accession>
<dbReference type="EnsemblProtists" id="EKX37455">
    <property type="protein sequence ID" value="EKX37455"/>
    <property type="gene ID" value="GUITHDRAFT_116419"/>
</dbReference>
<dbReference type="InterPro" id="IPR025714">
    <property type="entry name" value="Methyltranfer_dom"/>
</dbReference>
<dbReference type="eggNOG" id="ENOG502SDIH">
    <property type="taxonomic scope" value="Eukaryota"/>
</dbReference>
<dbReference type="InterPro" id="IPR029063">
    <property type="entry name" value="SAM-dependent_MTases_sf"/>
</dbReference>
<dbReference type="GeneID" id="17294205"/>
<dbReference type="SUPFAM" id="SSF53335">
    <property type="entry name" value="S-adenosyl-L-methionine-dependent methyltransferases"/>
    <property type="match status" value="1"/>
</dbReference>
<dbReference type="OrthoDB" id="206598at2759"/>
<dbReference type="HOGENOM" id="CLU_822450_0_0_1"/>
<reference evidence="3" key="3">
    <citation type="submission" date="2016-03" db="UniProtKB">
        <authorList>
            <consortium name="EnsemblProtists"/>
        </authorList>
    </citation>
    <scope>IDENTIFICATION</scope>
</reference>
<dbReference type="RefSeq" id="XP_005824435.1">
    <property type="nucleotide sequence ID" value="XM_005824378.1"/>
</dbReference>
<organism evidence="2">
    <name type="scientific">Guillardia theta (strain CCMP2712)</name>
    <name type="common">Cryptophyte</name>
    <dbReference type="NCBI Taxonomy" id="905079"/>
    <lineage>
        <taxon>Eukaryota</taxon>
        <taxon>Cryptophyceae</taxon>
        <taxon>Pyrenomonadales</taxon>
        <taxon>Geminigeraceae</taxon>
        <taxon>Guillardia</taxon>
    </lineage>
</organism>
<dbReference type="PaxDb" id="55529-EKX37455"/>
<evidence type="ECO:0000313" key="3">
    <source>
        <dbReference type="EnsemblProtists" id="EKX37455"/>
    </source>
</evidence>
<evidence type="ECO:0000313" key="4">
    <source>
        <dbReference type="Proteomes" id="UP000011087"/>
    </source>
</evidence>
<dbReference type="Pfam" id="PF13679">
    <property type="entry name" value="Methyltransf_32"/>
    <property type="match status" value="1"/>
</dbReference>
<dbReference type="KEGG" id="gtt:GUITHDRAFT_116419"/>
<dbReference type="EMBL" id="JH993059">
    <property type="protein sequence ID" value="EKX37455.1"/>
    <property type="molecule type" value="Genomic_DNA"/>
</dbReference>
<protein>
    <recommendedName>
        <fullName evidence="1">Methyltransferase domain-containing protein</fullName>
    </recommendedName>
</protein>
<proteinExistence type="predicted"/>
<gene>
    <name evidence="2" type="ORF">GUITHDRAFT_116419</name>
</gene>
<keyword evidence="4" id="KW-1185">Reference proteome</keyword>
<reference evidence="4" key="2">
    <citation type="submission" date="2012-11" db="EMBL/GenBank/DDBJ databases">
        <authorList>
            <person name="Kuo A."/>
            <person name="Curtis B.A."/>
            <person name="Tanifuji G."/>
            <person name="Burki F."/>
            <person name="Gruber A."/>
            <person name="Irimia M."/>
            <person name="Maruyama S."/>
            <person name="Arias M.C."/>
            <person name="Ball S.G."/>
            <person name="Gile G.H."/>
            <person name="Hirakawa Y."/>
            <person name="Hopkins J.F."/>
            <person name="Rensing S.A."/>
            <person name="Schmutz J."/>
            <person name="Symeonidi A."/>
            <person name="Elias M."/>
            <person name="Eveleigh R.J."/>
            <person name="Herman E.K."/>
            <person name="Klute M.J."/>
            <person name="Nakayama T."/>
            <person name="Obornik M."/>
            <person name="Reyes-Prieto A."/>
            <person name="Armbrust E.V."/>
            <person name="Aves S.J."/>
            <person name="Beiko R.G."/>
            <person name="Coutinho P."/>
            <person name="Dacks J.B."/>
            <person name="Durnford D.G."/>
            <person name="Fast N.M."/>
            <person name="Green B.R."/>
            <person name="Grisdale C."/>
            <person name="Hempe F."/>
            <person name="Henrissat B."/>
            <person name="Hoppner M.P."/>
            <person name="Ishida K.-I."/>
            <person name="Kim E."/>
            <person name="Koreny L."/>
            <person name="Kroth P.G."/>
            <person name="Liu Y."/>
            <person name="Malik S.-B."/>
            <person name="Maier U.G."/>
            <person name="McRose D."/>
            <person name="Mock T."/>
            <person name="Neilson J.A."/>
            <person name="Onodera N.T."/>
            <person name="Poole A.M."/>
            <person name="Pritham E.J."/>
            <person name="Richards T.A."/>
            <person name="Rocap G."/>
            <person name="Roy S.W."/>
            <person name="Sarai C."/>
            <person name="Schaack S."/>
            <person name="Shirato S."/>
            <person name="Slamovits C.H."/>
            <person name="Spencer D.F."/>
            <person name="Suzuki S."/>
            <person name="Worden A.Z."/>
            <person name="Zauner S."/>
            <person name="Barry K."/>
            <person name="Bell C."/>
            <person name="Bharti A.K."/>
            <person name="Crow J.A."/>
            <person name="Grimwood J."/>
            <person name="Kramer R."/>
            <person name="Lindquist E."/>
            <person name="Lucas S."/>
            <person name="Salamov A."/>
            <person name="McFadden G.I."/>
            <person name="Lane C.E."/>
            <person name="Keeling P.J."/>
            <person name="Gray M.W."/>
            <person name="Grigoriev I.V."/>
            <person name="Archibald J.M."/>
        </authorList>
    </citation>
    <scope>NUCLEOTIDE SEQUENCE</scope>
    <source>
        <strain evidence="4">CCMP2712</strain>
    </source>
</reference>
<dbReference type="Proteomes" id="UP000011087">
    <property type="component" value="Unassembled WGS sequence"/>
</dbReference>
<evidence type="ECO:0000259" key="1">
    <source>
        <dbReference type="Pfam" id="PF13679"/>
    </source>
</evidence>
<reference evidence="2 4" key="1">
    <citation type="journal article" date="2012" name="Nature">
        <title>Algal genomes reveal evolutionary mosaicism and the fate of nucleomorphs.</title>
        <authorList>
            <consortium name="DOE Joint Genome Institute"/>
            <person name="Curtis B.A."/>
            <person name="Tanifuji G."/>
            <person name="Burki F."/>
            <person name="Gruber A."/>
            <person name="Irimia M."/>
            <person name="Maruyama S."/>
            <person name="Arias M.C."/>
            <person name="Ball S.G."/>
            <person name="Gile G.H."/>
            <person name="Hirakawa Y."/>
            <person name="Hopkins J.F."/>
            <person name="Kuo A."/>
            <person name="Rensing S.A."/>
            <person name="Schmutz J."/>
            <person name="Symeonidi A."/>
            <person name="Elias M."/>
            <person name="Eveleigh R.J."/>
            <person name="Herman E.K."/>
            <person name="Klute M.J."/>
            <person name="Nakayama T."/>
            <person name="Obornik M."/>
            <person name="Reyes-Prieto A."/>
            <person name="Armbrust E.V."/>
            <person name="Aves S.J."/>
            <person name="Beiko R.G."/>
            <person name="Coutinho P."/>
            <person name="Dacks J.B."/>
            <person name="Durnford D.G."/>
            <person name="Fast N.M."/>
            <person name="Green B.R."/>
            <person name="Grisdale C.J."/>
            <person name="Hempel F."/>
            <person name="Henrissat B."/>
            <person name="Hoppner M.P."/>
            <person name="Ishida K."/>
            <person name="Kim E."/>
            <person name="Koreny L."/>
            <person name="Kroth P.G."/>
            <person name="Liu Y."/>
            <person name="Malik S.B."/>
            <person name="Maier U.G."/>
            <person name="McRose D."/>
            <person name="Mock T."/>
            <person name="Neilson J.A."/>
            <person name="Onodera N.T."/>
            <person name="Poole A.M."/>
            <person name="Pritham E.J."/>
            <person name="Richards T.A."/>
            <person name="Rocap G."/>
            <person name="Roy S.W."/>
            <person name="Sarai C."/>
            <person name="Schaack S."/>
            <person name="Shirato S."/>
            <person name="Slamovits C.H."/>
            <person name="Spencer D.F."/>
            <person name="Suzuki S."/>
            <person name="Worden A.Z."/>
            <person name="Zauner S."/>
            <person name="Barry K."/>
            <person name="Bell C."/>
            <person name="Bharti A.K."/>
            <person name="Crow J.A."/>
            <person name="Grimwood J."/>
            <person name="Kramer R."/>
            <person name="Lindquist E."/>
            <person name="Lucas S."/>
            <person name="Salamov A."/>
            <person name="McFadden G.I."/>
            <person name="Lane C.E."/>
            <person name="Keeling P.J."/>
            <person name="Gray M.W."/>
            <person name="Grigoriev I.V."/>
            <person name="Archibald J.M."/>
        </authorList>
    </citation>
    <scope>NUCLEOTIDE SEQUENCE</scope>
    <source>
        <strain evidence="2 4">CCMP2712</strain>
    </source>
</reference>
<feature type="domain" description="Methyltransferase" evidence="1">
    <location>
        <begin position="191"/>
        <end position="306"/>
    </location>
</feature>
<sequence>MTSIMESLAEFSSSWFTYSIADLEEQSKDKKKEERGRFTGKVCWSWLKRRDETCCCSEAGKGELKHVGNLRDGFPCAQHINSLFGNGKDCTPGAGRCSGAHWSEERFSLPWGCDGILIVAESSSLSIETSREEASQQEVDCERLLRILVEEKETLMNAHLEVFLRSPWVERFRQDTRLASLLKFKNRSKEITEAMAAGDQVVMLDVCSGKGFTGLLLSLEFPRASVYLLDANGNMNMSHCSSQDNLSFLHFDLFSSRAAEVLVDIAGMKTVIAVGMHLCGSLSPRLIDLFAFLPAAKALVLCPCCLRGYLGKTVKAAAKESGRGYDETLCEVLADMLR</sequence>